<protein>
    <submittedName>
        <fullName evidence="1">Nucleotidyltransferase family protein</fullName>
    </submittedName>
</protein>
<dbReference type="EMBL" id="CP137852">
    <property type="protein sequence ID" value="WPB82960.1"/>
    <property type="molecule type" value="Genomic_DNA"/>
</dbReference>
<accession>A0ABZ0PCN1</accession>
<reference evidence="1 2" key="1">
    <citation type="submission" date="2023-11" db="EMBL/GenBank/DDBJ databases">
        <title>Arctic aerobic anoxygenic photoheterotroph Sediminicoccus rosea KRV36 adapts its photosynthesis to long days of polar summer.</title>
        <authorList>
            <person name="Tomasch J."/>
            <person name="Kopejtka K."/>
            <person name="Bily T."/>
            <person name="Gardiner A.T."/>
            <person name="Gardian Z."/>
            <person name="Shivaramu S."/>
            <person name="Koblizek M."/>
            <person name="Engelhardt F."/>
            <person name="Kaftan D."/>
        </authorList>
    </citation>
    <scope>NUCLEOTIDE SEQUENCE [LARGE SCALE GENOMIC DNA]</scope>
    <source>
        <strain evidence="1 2">R-30</strain>
    </source>
</reference>
<sequence length="472" mass="52682">MELVAQHYWPDRADTLLLMTALHPDEERARTAWRAWEEMQRFETANWAKLRIFPVVARRLPQLGLDSELLPRLAGVRRFLWTKTRLLHRTVAPLLEGLRAAGITPMLTKGAARVALDPAAAAERYSHDVDVLVPTAAWEAAVDVMYAHGMEAAQKLTREQVLQIRHRFHGIGFGKAEAQLDLHFFALKRNRCEGDDDGLWARAQAGSFVGVPVLAPSAEDRLVMALAHGLLVSPGRVTDWVFDAVAALSVSGFDWKHVQRELIRRGLSAFGMVGLRFLRERLAQPVPTALIAALRADTSQVFAEEFNCLHETYWARTEREHALLTLADYERARRAAMALPAGAPQGRRGTPWADAALDPPTRARAGDAVIPVPPWISRGDRPKLDLTVQLPQPQKGQRLMLELTCFAAHQTSLQQRFVAVAEGRAALRFVLPADFMAMRRPDRLALRAWGVDATSGATRVPVLAARHRWRSS</sequence>
<evidence type="ECO:0000313" key="1">
    <source>
        <dbReference type="EMBL" id="WPB82960.1"/>
    </source>
</evidence>
<keyword evidence="2" id="KW-1185">Reference proteome</keyword>
<proteinExistence type="predicted"/>
<dbReference type="RefSeq" id="WP_318646941.1">
    <property type="nucleotide sequence ID" value="NZ_CP137852.1"/>
</dbReference>
<dbReference type="Proteomes" id="UP001305521">
    <property type="component" value="Chromosome"/>
</dbReference>
<dbReference type="Pfam" id="PF14907">
    <property type="entry name" value="NTP_transf_5"/>
    <property type="match status" value="1"/>
</dbReference>
<dbReference type="InterPro" id="IPR039498">
    <property type="entry name" value="NTP_transf_5"/>
</dbReference>
<name>A0ABZ0PCN1_9PROT</name>
<organism evidence="1 2">
    <name type="scientific">Sediminicoccus rosea</name>
    <dbReference type="NCBI Taxonomy" id="1225128"/>
    <lineage>
        <taxon>Bacteria</taxon>
        <taxon>Pseudomonadati</taxon>
        <taxon>Pseudomonadota</taxon>
        <taxon>Alphaproteobacteria</taxon>
        <taxon>Acetobacterales</taxon>
        <taxon>Roseomonadaceae</taxon>
        <taxon>Sediminicoccus</taxon>
    </lineage>
</organism>
<evidence type="ECO:0000313" key="2">
    <source>
        <dbReference type="Proteomes" id="UP001305521"/>
    </source>
</evidence>
<gene>
    <name evidence="1" type="ORF">R9Z33_12670</name>
</gene>